<dbReference type="Pfam" id="PF02033">
    <property type="entry name" value="RBFA"/>
    <property type="match status" value="1"/>
</dbReference>
<evidence type="ECO:0000256" key="1">
    <source>
        <dbReference type="ARBA" id="ARBA00022517"/>
    </source>
</evidence>
<name>A0A9Q8X183_9GAMM</name>
<proteinExistence type="inferred from homology"/>
<dbReference type="Gene3D" id="3.30.300.20">
    <property type="match status" value="1"/>
</dbReference>
<dbReference type="SUPFAM" id="SSF89919">
    <property type="entry name" value="Ribosome-binding factor A, RbfA"/>
    <property type="match status" value="1"/>
</dbReference>
<dbReference type="InterPro" id="IPR023799">
    <property type="entry name" value="RbfA_dom_sf"/>
</dbReference>
<organism evidence="3 4">
    <name type="scientific">SAR86 cluster bacterium</name>
    <dbReference type="NCBI Taxonomy" id="2030880"/>
    <lineage>
        <taxon>Bacteria</taxon>
        <taxon>Pseudomonadati</taxon>
        <taxon>Pseudomonadota</taxon>
        <taxon>Gammaproteobacteria</taxon>
        <taxon>SAR86 cluster</taxon>
    </lineage>
</organism>
<keyword evidence="2" id="KW-0963">Cytoplasm</keyword>
<dbReference type="Proteomes" id="UP001056381">
    <property type="component" value="Chromosome"/>
</dbReference>
<comment type="similarity">
    <text evidence="2">Belongs to the RbfA family.</text>
</comment>
<dbReference type="GO" id="GO:0030490">
    <property type="term" value="P:maturation of SSU-rRNA"/>
    <property type="evidence" value="ECO:0007669"/>
    <property type="project" value="UniProtKB-UniRule"/>
</dbReference>
<dbReference type="EMBL" id="CP097966">
    <property type="protein sequence ID" value="URQ63424.1"/>
    <property type="molecule type" value="Genomic_DNA"/>
</dbReference>
<comment type="subunit">
    <text evidence="2">Monomer. Binds 30S ribosomal subunits, but not 50S ribosomal subunits or 70S ribosomes.</text>
</comment>
<dbReference type="InterPro" id="IPR020053">
    <property type="entry name" value="Ribosome-bd_factorA_CS"/>
</dbReference>
<dbReference type="InterPro" id="IPR000238">
    <property type="entry name" value="RbfA"/>
</dbReference>
<dbReference type="AlphaFoldDB" id="A0A9Q8X183"/>
<gene>
    <name evidence="2 3" type="primary">rbfA</name>
    <name evidence="3" type="ORF">M9B40_01300</name>
</gene>
<keyword evidence="4" id="KW-1185">Reference proteome</keyword>
<sequence length="112" mass="13078">MEKDRIIRVSDNLKREIAFEIQNSDLKETCGFFSINHVETARDLSSAKVFFSTINSPLKQSELVLYLNENAWKLRKSLAQKLHLKKMPSLHFIYDEHSENVRNIDALIDNLD</sequence>
<evidence type="ECO:0000313" key="4">
    <source>
        <dbReference type="Proteomes" id="UP001056381"/>
    </source>
</evidence>
<dbReference type="PANTHER" id="PTHR33515:SF1">
    <property type="entry name" value="RIBOSOME-BINDING FACTOR A, CHLOROPLASTIC-RELATED"/>
    <property type="match status" value="1"/>
</dbReference>
<reference evidence="3" key="1">
    <citation type="submission" date="2022-05" db="EMBL/GenBank/DDBJ databases">
        <title>Single-amplified genomics reveal most streamlined microbe among free-living bacteria.</title>
        <authorList>
            <person name="Roda-Garcia J."/>
            <person name="Haro-Moreno J.M."/>
            <person name="Rodriguez-Valera F."/>
            <person name="Almagro-Moreno S."/>
            <person name="Lopez-Perez M."/>
        </authorList>
    </citation>
    <scope>NUCLEOTIDE SEQUENCE</scope>
    <source>
        <strain evidence="3">TMED112-D2-2</strain>
    </source>
</reference>
<dbReference type="HAMAP" id="MF_00003">
    <property type="entry name" value="RbfA"/>
    <property type="match status" value="1"/>
</dbReference>
<dbReference type="GO" id="GO:0005829">
    <property type="term" value="C:cytosol"/>
    <property type="evidence" value="ECO:0007669"/>
    <property type="project" value="TreeGrafter"/>
</dbReference>
<dbReference type="InterPro" id="IPR015946">
    <property type="entry name" value="KH_dom-like_a/b"/>
</dbReference>
<comment type="function">
    <text evidence="2">One of several proteins that assist in the late maturation steps of the functional core of the 30S ribosomal subunit. Associates with free 30S ribosomal subunits (but not with 30S subunits that are part of 70S ribosomes or polysomes). Required for efficient processing of 16S rRNA. May interact with the 5'-terminal helix region of 16S rRNA.</text>
</comment>
<dbReference type="PANTHER" id="PTHR33515">
    <property type="entry name" value="RIBOSOME-BINDING FACTOR A, CHLOROPLASTIC-RELATED"/>
    <property type="match status" value="1"/>
</dbReference>
<dbReference type="NCBIfam" id="TIGR00082">
    <property type="entry name" value="rbfA"/>
    <property type="match status" value="1"/>
</dbReference>
<accession>A0A9Q8X183</accession>
<protein>
    <recommendedName>
        <fullName evidence="2">Ribosome-binding factor A</fullName>
    </recommendedName>
</protein>
<dbReference type="GO" id="GO:0043024">
    <property type="term" value="F:ribosomal small subunit binding"/>
    <property type="evidence" value="ECO:0007669"/>
    <property type="project" value="TreeGrafter"/>
</dbReference>
<evidence type="ECO:0000313" key="3">
    <source>
        <dbReference type="EMBL" id="URQ63424.1"/>
    </source>
</evidence>
<keyword evidence="1 2" id="KW-0690">Ribosome biogenesis</keyword>
<dbReference type="PROSITE" id="PS01319">
    <property type="entry name" value="RBFA"/>
    <property type="match status" value="1"/>
</dbReference>
<evidence type="ECO:0000256" key="2">
    <source>
        <dbReference type="HAMAP-Rule" id="MF_00003"/>
    </source>
</evidence>
<comment type="subcellular location">
    <subcellularLocation>
        <location evidence="2">Cytoplasm</location>
    </subcellularLocation>
</comment>